<evidence type="ECO:0000313" key="2">
    <source>
        <dbReference type="EMBL" id="OJJ22679.1"/>
    </source>
</evidence>
<dbReference type="EMBL" id="MLAW01000041">
    <property type="protein sequence ID" value="OJJ22679.1"/>
    <property type="molecule type" value="Genomic_DNA"/>
</dbReference>
<accession>A0A1L9QMR1</accession>
<organism evidence="2 3">
    <name type="scientific">Roseofilum reptotaenium AO1-A</name>
    <dbReference type="NCBI Taxonomy" id="1925591"/>
    <lineage>
        <taxon>Bacteria</taxon>
        <taxon>Bacillati</taxon>
        <taxon>Cyanobacteriota</taxon>
        <taxon>Cyanophyceae</taxon>
        <taxon>Desertifilales</taxon>
        <taxon>Desertifilaceae</taxon>
        <taxon>Roseofilum</taxon>
    </lineage>
</organism>
<name>A0A1L9QMR1_9CYAN</name>
<dbReference type="Proteomes" id="UP000183940">
    <property type="component" value="Unassembled WGS sequence"/>
</dbReference>
<comment type="caution">
    <text evidence="2">The sequence shown here is derived from an EMBL/GenBank/DDBJ whole genome shotgun (WGS) entry which is preliminary data.</text>
</comment>
<reference evidence="2" key="1">
    <citation type="submission" date="2016-10" db="EMBL/GenBank/DDBJ databases">
        <title>CRISPR-Cas defence system in Roseofilum reptotaenium: evidence of a bacteriophage-cyanobacterium arms race in the coral black band disease.</title>
        <authorList>
            <person name="Buerger P."/>
            <person name="Wood-Charlson E.M."/>
            <person name="Weynberg K.D."/>
            <person name="Willis B."/>
            <person name="Van Oppen M.J."/>
        </authorList>
    </citation>
    <scope>NUCLEOTIDE SEQUENCE [LARGE SCALE GENOMIC DNA]</scope>
    <source>
        <strain evidence="2">AO1-A</strain>
    </source>
</reference>
<dbReference type="AlphaFoldDB" id="A0A1L9QMR1"/>
<keyword evidence="1" id="KW-1133">Transmembrane helix</keyword>
<keyword evidence="1" id="KW-0472">Membrane</keyword>
<keyword evidence="3" id="KW-1185">Reference proteome</keyword>
<feature type="transmembrane region" description="Helical" evidence="1">
    <location>
        <begin position="196"/>
        <end position="218"/>
    </location>
</feature>
<evidence type="ECO:0000256" key="1">
    <source>
        <dbReference type="SAM" id="Phobius"/>
    </source>
</evidence>
<keyword evidence="1" id="KW-0812">Transmembrane</keyword>
<gene>
    <name evidence="2" type="ORF">BI308_19160</name>
</gene>
<feature type="transmembrane region" description="Helical" evidence="1">
    <location>
        <begin position="162"/>
        <end position="184"/>
    </location>
</feature>
<proteinExistence type="predicted"/>
<evidence type="ECO:0000313" key="3">
    <source>
        <dbReference type="Proteomes" id="UP000183940"/>
    </source>
</evidence>
<sequence>MFKFIRNTVEQVRSLVNPPQTPGSLIAPCIRAEDGEFVFYLNPLMLQHIEGVRLGGDRLIIPPRQLARLLVDLREMVVIDTTSQGTIQSALTFRTFYVGNNTKEGKFLLRTVLSPDGDLINQVGRELLDRPECLRVVQSHNWLINELLNFLQLRTTQLVDRIAWAIAMLTIWMPSAILSIRNLLVVLQDPGVLQQLLISVLIWVVLPAVIGTLLGFLFREWLIRRMISLLPRLSSWALRELFTSKPTLTKRIAQQIWGQFGV</sequence>
<protein>
    <submittedName>
        <fullName evidence="2">Uncharacterized protein</fullName>
    </submittedName>
</protein>